<dbReference type="Pfam" id="PF12838">
    <property type="entry name" value="Fer4_7"/>
    <property type="match status" value="2"/>
</dbReference>
<keyword evidence="6" id="KW-0963">Cytoplasm</keyword>
<dbReference type="NCBIfam" id="TIGR00402">
    <property type="entry name" value="napF"/>
    <property type="match status" value="1"/>
</dbReference>
<dbReference type="InterPro" id="IPR017896">
    <property type="entry name" value="4Fe4S_Fe-S-bd"/>
</dbReference>
<comment type="subunit">
    <text evidence="6">Interacts with the cytoplasmic NapA precursor.</text>
</comment>
<reference evidence="8 9" key="1">
    <citation type="submission" date="2019-05" db="EMBL/GenBank/DDBJ databases">
        <title>Ruegeria sp. nov., isolated from tidal flat.</title>
        <authorList>
            <person name="Kim W."/>
        </authorList>
    </citation>
    <scope>NUCLEOTIDE SEQUENCE [LARGE SCALE GENOMIC DNA]</scope>
    <source>
        <strain evidence="8 9">CAU 1488</strain>
    </source>
</reference>
<dbReference type="HAMAP" id="MF_02201">
    <property type="entry name" value="NapF"/>
    <property type="match status" value="1"/>
</dbReference>
<evidence type="ECO:0000256" key="3">
    <source>
        <dbReference type="ARBA" id="ARBA00022737"/>
    </source>
</evidence>
<feature type="domain" description="4Fe-4S ferredoxin-type" evidence="7">
    <location>
        <begin position="132"/>
        <end position="161"/>
    </location>
</feature>
<dbReference type="Gene3D" id="3.30.70.20">
    <property type="match status" value="2"/>
</dbReference>
<evidence type="ECO:0000259" key="7">
    <source>
        <dbReference type="PROSITE" id="PS51379"/>
    </source>
</evidence>
<evidence type="ECO:0000256" key="6">
    <source>
        <dbReference type="HAMAP-Rule" id="MF_02201"/>
    </source>
</evidence>
<feature type="binding site" evidence="6">
    <location>
        <position position="79"/>
    </location>
    <ligand>
        <name>[4Fe-4S] cluster</name>
        <dbReference type="ChEBI" id="CHEBI:49883"/>
        <label>2</label>
    </ligand>
</feature>
<feature type="binding site" evidence="6">
    <location>
        <position position="43"/>
    </location>
    <ligand>
        <name>[4Fe-4S] cluster</name>
        <dbReference type="ChEBI" id="CHEBI:49883"/>
        <label>1</label>
    </ligand>
</feature>
<evidence type="ECO:0000256" key="5">
    <source>
        <dbReference type="ARBA" id="ARBA00023014"/>
    </source>
</evidence>
<keyword evidence="4 6" id="KW-0408">Iron</keyword>
<feature type="binding site" evidence="6">
    <location>
        <position position="75"/>
    </location>
    <ligand>
        <name>[4Fe-4S] cluster</name>
        <dbReference type="ChEBI" id="CHEBI:49883"/>
        <label>2</label>
    </ligand>
</feature>
<dbReference type="PANTHER" id="PTHR43687">
    <property type="entry name" value="ADENYLYLSULFATE REDUCTASE, BETA SUBUNIT"/>
    <property type="match status" value="1"/>
</dbReference>
<dbReference type="PROSITE" id="PS51379">
    <property type="entry name" value="4FE4S_FER_2"/>
    <property type="match status" value="3"/>
</dbReference>
<dbReference type="InterPro" id="IPR017900">
    <property type="entry name" value="4Fe4S_Fe_S_CS"/>
</dbReference>
<feature type="binding site" evidence="6">
    <location>
        <position position="144"/>
    </location>
    <ligand>
        <name>[4Fe-4S] cluster</name>
        <dbReference type="ChEBI" id="CHEBI:49883"/>
        <label>3</label>
    </ligand>
</feature>
<accession>A0ABY2WUD7</accession>
<keyword evidence="9" id="KW-1185">Reference proteome</keyword>
<name>A0ABY2WUD7_9RHOB</name>
<feature type="binding site" evidence="6">
    <location>
        <position position="47"/>
    </location>
    <ligand>
        <name>[4Fe-4S] cluster</name>
        <dbReference type="ChEBI" id="CHEBI:49883"/>
        <label>1</label>
    </ligand>
</feature>
<sequence length="170" mass="17885">MTGETSRRDFLRGRYGRAAPEAVRPPGADPDVFTKACTDCRACLDACPEGIIVADGKGKASVDFALGACTFCGDCAEACPTGALKTDLMSDWPWRARVAETCLSMNGVVCRSCQDACDAQAIRFRLQTSGRSTPEIDIESCTGCGACAGSCPAGAVSFRKIPPRQMEAAE</sequence>
<dbReference type="SUPFAM" id="SSF54862">
    <property type="entry name" value="4Fe-4S ferredoxins"/>
    <property type="match status" value="1"/>
</dbReference>
<comment type="subcellular location">
    <subcellularLocation>
        <location evidence="6">Cytoplasm</location>
    </subcellularLocation>
</comment>
<feature type="binding site" evidence="6">
    <location>
        <position position="37"/>
    </location>
    <ligand>
        <name>[4Fe-4S] cluster</name>
        <dbReference type="ChEBI" id="CHEBI:49883"/>
        <label>1</label>
    </ligand>
</feature>
<keyword evidence="5 6" id="KW-0411">Iron-sulfur</keyword>
<evidence type="ECO:0000313" key="9">
    <source>
        <dbReference type="Proteomes" id="UP001193035"/>
    </source>
</evidence>
<dbReference type="InterPro" id="IPR050572">
    <property type="entry name" value="Fe-S_Ferredoxin"/>
</dbReference>
<feature type="binding site" evidence="6">
    <location>
        <position position="141"/>
    </location>
    <ligand>
        <name>[4Fe-4S] cluster</name>
        <dbReference type="ChEBI" id="CHEBI:49883"/>
        <label>3</label>
    </ligand>
</feature>
<feature type="binding site" evidence="6">
    <location>
        <position position="40"/>
    </location>
    <ligand>
        <name>[4Fe-4S] cluster</name>
        <dbReference type="ChEBI" id="CHEBI:49883"/>
        <label>1</label>
    </ligand>
</feature>
<comment type="function">
    <text evidence="6">Could be involved in the maturation of NapA, the catalytic subunit of the periplasmic nitrate reductase, before its export into the periplasm.</text>
</comment>
<feature type="domain" description="4Fe-4S ferredoxin-type" evidence="7">
    <location>
        <begin position="58"/>
        <end position="89"/>
    </location>
</feature>
<feature type="binding site" evidence="6">
    <location>
        <position position="151"/>
    </location>
    <ligand>
        <name>[4Fe-4S] cluster</name>
        <dbReference type="ChEBI" id="CHEBI:49883"/>
        <label>3</label>
    </ligand>
</feature>
<keyword evidence="1 6" id="KW-0004">4Fe-4S</keyword>
<organism evidence="8 9">
    <name type="scientific">Ruegeria sediminis</name>
    <dbReference type="NCBI Taxonomy" id="2583820"/>
    <lineage>
        <taxon>Bacteria</taxon>
        <taxon>Pseudomonadati</taxon>
        <taxon>Pseudomonadota</taxon>
        <taxon>Alphaproteobacteria</taxon>
        <taxon>Rhodobacterales</taxon>
        <taxon>Roseobacteraceae</taxon>
        <taxon>Ruegeria</taxon>
    </lineage>
</organism>
<evidence type="ECO:0000256" key="1">
    <source>
        <dbReference type="ARBA" id="ARBA00022485"/>
    </source>
</evidence>
<dbReference type="EMBL" id="VCPD01000006">
    <property type="protein sequence ID" value="TMV05613.1"/>
    <property type="molecule type" value="Genomic_DNA"/>
</dbReference>
<proteinExistence type="inferred from homology"/>
<feature type="binding site" evidence="6">
    <location>
        <position position="72"/>
    </location>
    <ligand>
        <name>[4Fe-4S] cluster</name>
        <dbReference type="ChEBI" id="CHEBI:49883"/>
        <label>2</label>
    </ligand>
</feature>
<dbReference type="InterPro" id="IPR004496">
    <property type="entry name" value="NapF"/>
</dbReference>
<dbReference type="PANTHER" id="PTHR43687:SF1">
    <property type="entry name" value="FERREDOXIN III"/>
    <property type="match status" value="1"/>
</dbReference>
<dbReference type="Proteomes" id="UP001193035">
    <property type="component" value="Unassembled WGS sequence"/>
</dbReference>
<protein>
    <recommendedName>
        <fullName evidence="6">Ferredoxin-type protein NapF</fullName>
    </recommendedName>
</protein>
<keyword evidence="2 6" id="KW-0479">Metal-binding</keyword>
<keyword evidence="3 6" id="KW-0677">Repeat</keyword>
<evidence type="ECO:0000256" key="4">
    <source>
        <dbReference type="ARBA" id="ARBA00023004"/>
    </source>
</evidence>
<feature type="binding site" evidence="6">
    <location>
        <position position="69"/>
    </location>
    <ligand>
        <name>[4Fe-4S] cluster</name>
        <dbReference type="ChEBI" id="CHEBI:49883"/>
        <label>2</label>
    </ligand>
</feature>
<comment type="similarity">
    <text evidence="6">Belongs to the NapF family.</text>
</comment>
<evidence type="ECO:0000313" key="8">
    <source>
        <dbReference type="EMBL" id="TMV05613.1"/>
    </source>
</evidence>
<gene>
    <name evidence="6 8" type="primary">napF</name>
    <name evidence="8" type="ORF">FGK63_16350</name>
</gene>
<evidence type="ECO:0000256" key="2">
    <source>
        <dbReference type="ARBA" id="ARBA00022723"/>
    </source>
</evidence>
<feature type="binding site" evidence="6">
    <location>
        <position position="147"/>
    </location>
    <ligand>
        <name>[4Fe-4S] cluster</name>
        <dbReference type="ChEBI" id="CHEBI:49883"/>
        <label>3</label>
    </ligand>
</feature>
<comment type="caution">
    <text evidence="8">The sequence shown here is derived from an EMBL/GenBank/DDBJ whole genome shotgun (WGS) entry which is preliminary data.</text>
</comment>
<dbReference type="PROSITE" id="PS00198">
    <property type="entry name" value="4FE4S_FER_1"/>
    <property type="match status" value="2"/>
</dbReference>
<dbReference type="CDD" id="cd10564">
    <property type="entry name" value="NapF_like"/>
    <property type="match status" value="1"/>
</dbReference>
<dbReference type="RefSeq" id="WP_138844212.1">
    <property type="nucleotide sequence ID" value="NZ_VCPD01000006.1"/>
</dbReference>
<comment type="cofactor">
    <cofactor evidence="6">
        <name>[4Fe-4S] cluster</name>
        <dbReference type="ChEBI" id="CHEBI:49883"/>
    </cofactor>
</comment>
<feature type="domain" description="4Fe-4S ferredoxin-type" evidence="7">
    <location>
        <begin position="28"/>
        <end position="57"/>
    </location>
</feature>